<name>A0ABY9KXD4_9BACI</name>
<sequence length="70" mass="7871">MDNMFDQAREMITNLNSKNGNANDAEKHATQKAIEAAYSNATEEEKGHLQELEQTLQSRGLLNDQSDQFS</sequence>
<dbReference type="RefSeq" id="WP_348029327.1">
    <property type="nucleotide sequence ID" value="NZ_CP129113.1"/>
</dbReference>
<feature type="compositionally biased region" description="Polar residues" evidence="1">
    <location>
        <begin position="13"/>
        <end position="22"/>
    </location>
</feature>
<proteinExistence type="predicted"/>
<evidence type="ECO:0000256" key="1">
    <source>
        <dbReference type="SAM" id="MobiDB-lite"/>
    </source>
</evidence>
<dbReference type="InterPro" id="IPR024217">
    <property type="entry name" value="DUF3813"/>
</dbReference>
<evidence type="ECO:0000313" key="2">
    <source>
        <dbReference type="EMBL" id="WLV25536.1"/>
    </source>
</evidence>
<feature type="region of interest" description="Disordered" evidence="1">
    <location>
        <begin position="1"/>
        <end position="70"/>
    </location>
</feature>
<keyword evidence="3" id="KW-1185">Reference proteome</keyword>
<accession>A0ABY9KXD4</accession>
<reference evidence="2" key="1">
    <citation type="submission" date="2023-06" db="EMBL/GenBank/DDBJ databases">
        <title>A Treasure from Seagulls: Isolation and Description of Aciduricobacillus qingdaonensis gen. nov., sp. nov., a Rare Obligately Uric Acid-utilizing Member in the Family Bacillaceae.</title>
        <authorList>
            <person name="Liu W."/>
            <person name="Wang B."/>
        </authorList>
    </citation>
    <scope>NUCLEOTIDE SEQUENCE</scope>
    <source>
        <strain evidence="2">44XB</strain>
    </source>
</reference>
<feature type="compositionally biased region" description="Polar residues" evidence="1">
    <location>
        <begin position="52"/>
        <end position="70"/>
    </location>
</feature>
<dbReference type="EMBL" id="CP129113">
    <property type="protein sequence ID" value="WLV25536.1"/>
    <property type="molecule type" value="Genomic_DNA"/>
</dbReference>
<evidence type="ECO:0000313" key="3">
    <source>
        <dbReference type="Proteomes" id="UP001180087"/>
    </source>
</evidence>
<protein>
    <submittedName>
        <fullName evidence="2">DUF3813 family protein</fullName>
    </submittedName>
</protein>
<organism evidence="2 3">
    <name type="scientific">Aciduricibacillus chroicocephali</name>
    <dbReference type="NCBI Taxonomy" id="3054939"/>
    <lineage>
        <taxon>Bacteria</taxon>
        <taxon>Bacillati</taxon>
        <taxon>Bacillota</taxon>
        <taxon>Bacilli</taxon>
        <taxon>Bacillales</taxon>
        <taxon>Bacillaceae</taxon>
        <taxon>Aciduricibacillus</taxon>
    </lineage>
</organism>
<dbReference type="Proteomes" id="UP001180087">
    <property type="component" value="Chromosome"/>
</dbReference>
<dbReference type="Pfam" id="PF12758">
    <property type="entry name" value="DUF3813"/>
    <property type="match status" value="1"/>
</dbReference>
<gene>
    <name evidence="2" type="ORF">QR721_04820</name>
</gene>